<evidence type="ECO:0000313" key="2">
    <source>
        <dbReference type="Proteomes" id="UP000250163"/>
    </source>
</evidence>
<gene>
    <name evidence="1" type="ORF">MORIYA_2359</name>
</gene>
<dbReference type="EMBL" id="LS483250">
    <property type="protein sequence ID" value="SQD78835.1"/>
    <property type="molecule type" value="Genomic_DNA"/>
</dbReference>
<dbReference type="KEGG" id="mya:MORIYA_2359"/>
<keyword evidence="2" id="KW-1185">Reference proteome</keyword>
<dbReference type="Proteomes" id="UP000250163">
    <property type="component" value="Chromosome MORIYA"/>
</dbReference>
<organism evidence="1 2">
    <name type="scientific">Moritella yayanosii</name>
    <dbReference type="NCBI Taxonomy" id="69539"/>
    <lineage>
        <taxon>Bacteria</taxon>
        <taxon>Pseudomonadati</taxon>
        <taxon>Pseudomonadota</taxon>
        <taxon>Gammaproteobacteria</taxon>
        <taxon>Alteromonadales</taxon>
        <taxon>Moritellaceae</taxon>
        <taxon>Moritella</taxon>
    </lineage>
</organism>
<evidence type="ECO:0000313" key="1">
    <source>
        <dbReference type="EMBL" id="SQD78835.1"/>
    </source>
</evidence>
<sequence>MIMTCCLMVYAALEYKIREALRTKDVYFPNLKYKPCQNSTARWVLFCFQGIDILPISEKPQFSAECRVNSIKYSNSTDASTLT</sequence>
<proteinExistence type="predicted"/>
<reference evidence="2" key="1">
    <citation type="submission" date="2018-05" db="EMBL/GenBank/DDBJ databases">
        <authorList>
            <person name="Cea G.-C."/>
            <person name="William W."/>
        </authorList>
    </citation>
    <scope>NUCLEOTIDE SEQUENCE [LARGE SCALE GENOMIC DNA]</scope>
    <source>
        <strain evidence="2">DB21MT 5</strain>
    </source>
</reference>
<dbReference type="AlphaFoldDB" id="A0A330LXJ6"/>
<name>A0A330LXJ6_9GAMM</name>
<accession>A0A330LXJ6</accession>
<protein>
    <submittedName>
        <fullName evidence="1">Uncharacterized protein</fullName>
    </submittedName>
</protein>